<keyword evidence="13" id="KW-1185">Reference proteome</keyword>
<gene>
    <name evidence="12" type="ORF">HOLleu_05326</name>
</gene>
<accession>A0A9Q1CLG0</accession>
<dbReference type="GO" id="GO:0004867">
    <property type="term" value="F:serine-type endopeptidase inhibitor activity"/>
    <property type="evidence" value="ECO:0007669"/>
    <property type="project" value="UniProtKB-KW"/>
</dbReference>
<evidence type="ECO:0000313" key="12">
    <source>
        <dbReference type="EMBL" id="KAJ8046594.1"/>
    </source>
</evidence>
<feature type="compositionally biased region" description="Low complexity" evidence="8">
    <location>
        <begin position="1233"/>
        <end position="1247"/>
    </location>
</feature>
<dbReference type="InterPro" id="IPR002035">
    <property type="entry name" value="VWF_A"/>
</dbReference>
<dbReference type="GO" id="GO:0030212">
    <property type="term" value="P:hyaluronan metabolic process"/>
    <property type="evidence" value="ECO:0007669"/>
    <property type="project" value="InterPro"/>
</dbReference>
<dbReference type="OrthoDB" id="299997at2759"/>
<keyword evidence="7" id="KW-0325">Glycoprotein</keyword>
<feature type="domain" description="VWFA" evidence="10">
    <location>
        <begin position="337"/>
        <end position="522"/>
    </location>
</feature>
<feature type="domain" description="VWFA" evidence="10">
    <location>
        <begin position="986"/>
        <end position="1170"/>
    </location>
</feature>
<reference evidence="12" key="1">
    <citation type="submission" date="2021-10" db="EMBL/GenBank/DDBJ databases">
        <title>Tropical sea cucumber genome reveals ecological adaptation and Cuvierian tubules defense mechanism.</title>
        <authorList>
            <person name="Chen T."/>
        </authorList>
    </citation>
    <scope>NUCLEOTIDE SEQUENCE</scope>
    <source>
        <strain evidence="12">Nanhai2018</strain>
        <tissue evidence="12">Muscle</tissue>
    </source>
</reference>
<name>A0A9Q1CLG0_HOLLE</name>
<dbReference type="Pfam" id="PF00092">
    <property type="entry name" value="VWA"/>
    <property type="match status" value="3"/>
</dbReference>
<evidence type="ECO:0000256" key="7">
    <source>
        <dbReference type="ARBA" id="ARBA00023180"/>
    </source>
</evidence>
<evidence type="ECO:0000259" key="11">
    <source>
        <dbReference type="PROSITE" id="PS51468"/>
    </source>
</evidence>
<evidence type="ECO:0000259" key="10">
    <source>
        <dbReference type="PROSITE" id="PS50234"/>
    </source>
</evidence>
<feature type="signal peptide" evidence="9">
    <location>
        <begin position="1"/>
        <end position="24"/>
    </location>
</feature>
<sequence>MAGASMRCFLLVFTLCAVLTLATALPAVQDWIVRANRRPLKEHQAFSRSRRQAADDDLGSNVNVRVFHVDSQIAVRFAVVTVTCHITNGASLPDAYIYELIIPPDAYISNFTLIVDDQVYTGQAEDQCFRDDPFAFSSVGATTGRLTASSLTRNLFQVKLNMAPRSQATFIVEYQEVLTRVGGWFTQVISIRPEQTVQDFRITVSVVEPQGIERIEAAMDTRTTSSSVIAASFAGYVALPASFGRGSDEFTSLSNELTRISRTSARFNYQPSTIAQDRYPGNKGIYGDFILRYDVVHSYDVGYIMVKPALIDFGDMSTGDVFVHYFSPSGYRPIKKNVAFVIDVSGSMYGTKLSQTKEALMTILDEVRITDTFNILPFSDSVTQWRPREMVRATRREVRDAKQFVAGLSSKKATNINSALIEGLDLLEQTGSMEFDEDDPSICILFLLTDGKPTGEVSSVRQIETNCKKKNRGRCSIVTLGFGADVDFNFLARLALQNKGVARKIYADASATSQLTGVYDEVATPLLYDISVDYLSNVDPSSVSSTTFPNYFNGSEISITGRLIDSSETILPIRINAYGADGQFIIEEDVNLRQQFSRPLSGGDVPDDFPERTWAFLTLSELFKRFTLAEDAAERRVLIDRSLELSQRYNLLTPLMSMALLDSQGNRVTFGLDSDPQSGANRGSSGSSSTGVSAPQGYGWNIAGPSFGTRGDSDTYGIGGAECTSPVEPTRPPLEVEESMIDLYRMLISSKITERYAQTEVEAHMVNRGTQPEDMEFSYQIPNGAFISDFSVEIDGVVYRGIVQDRRDTRWNNVFARSESGNTIGLQTRRDPSKNMLLLRIPDAEPNNPVVFTVIYDELLQRSQSQYRHAVNIWPGEIVEDLTVDMYVTEPQGIDEILARYEGRNAISPESIPATITRPGGSRTRARVTYSPTEDEQRNFNPDGLSGDVVLVYDVVHDRQGSHTQAQDGYFVHFFSPSITRQAPKHVVFVIDVSASMYGIKLRQVKDSLKIILDDLAANDRFNIITFSDDVVFWKENRLVPATYTNIRSAKAFVESLTDLDETNLNDAILAADRLLDAEARFVPSSDKVLSLMILLTDGKPSQGVVDKDQILQNAREAIQNQHALYALGYGQDVDFDLLIQLALQNRGFARKIYETGAVNRELRDVYFEVSQPLLFDVIFGYEDGVLDEETLTRHQFPIHFMGSELVVASKVSPSTSELSLDGTVEARTSSGQLSRTTTTDLTSTHQDLQRDSAVPNVIERIWAVKTLEALIAEYSITQDEERKRAIADAVVEIAQVYNLETPLTPLTLYDPNSGSLLTGSIRDPLPLPIVSHAESSLSRMGDAVKYDPLPPSEVIKPPVSPEDAPLVVESTSGIIIDRLHAISLISLRYASTRIEQDMINLGSRPGQAVFKQKIPLNAFITGITVMIDGKTYDGQVEDLLDTSTLDLGTLERGTSGGIVTPLDYESKMVILAVPLKPNQRAQFTLDYEMLIPRRRGVFEHKVSLFPEQIVDDILVDSVIVEPQGLSQGKAYLNDQALHGNPEDLSYLFDKPTTKRWQIQYRPSTRRQQALSEDGLAGDFVIHYDTNHNYDAGDIQISHNYFIQLFSPSGLSVLRKNVVFVIDISDSMAGAKLQQVKDALKTILDDMRPNDRFNILPFHSQVEFLDRYKMVEASRANILTAKRFVDNLVEQEATNLNKAIIDGVNQLRREDERNRGEEKVVSMLIVLTDGEPTYGEKDEAQIERNVREVIDGDYSLFALGFGEDVDFPFLTRLALQNHGVARKIPATADASLLLEGFYEEVASPLLYDIEFRYSDGIEPQSLSEISFANYFNGSELIVVGKLLPNLRDSILESTVYAKTATENLRLTSSGNIRIPPVELLSPDIPDDLLAKIWAYHMIQGLLLTKEQREDNQVYSSLLDRDIVDFSLRHQFFNPYTAYIVNDPMAPQGAADRQIAMRIIEGTLPANTQELLRQKFGTGAQELTISDGGGTGGSTNTGSGVDGDPHFLVYLPKSDLRVCFDISSADGSVLSLLQDPKRGLYVNGKVMGAPVYKDGVTVDRSFIGEVAMLWWFSQKKLPFEILFTPNNITVRNNHVLHWGKQMRLKHKGLKIHINGKHARVTLQHNVTFTVLRHKTPPQKKGTKPDYLGFFLDHTQGLSDGVHGLIGQFKTVKAELRRKENESGRTADLVIKGRKVHVKEGSRHHSLHMKRHNCWMAENNGAGLIEGQYTDYLMSHLFGTD</sequence>
<dbReference type="Pfam" id="PF08487">
    <property type="entry name" value="VIT"/>
    <property type="match status" value="3"/>
</dbReference>
<dbReference type="InterPro" id="IPR010600">
    <property type="entry name" value="ITI_HC_C"/>
</dbReference>
<feature type="region of interest" description="Disordered" evidence="8">
    <location>
        <begin position="670"/>
        <end position="697"/>
    </location>
</feature>
<feature type="domain" description="VIT" evidence="11">
    <location>
        <begin position="1361"/>
        <end position="1490"/>
    </location>
</feature>
<keyword evidence="5 9" id="KW-0732">Signal</keyword>
<keyword evidence="3" id="KW-0964">Secreted</keyword>
<dbReference type="EMBL" id="JAIZAY010000002">
    <property type="protein sequence ID" value="KAJ8046594.1"/>
    <property type="molecule type" value="Genomic_DNA"/>
</dbReference>
<evidence type="ECO:0000256" key="2">
    <source>
        <dbReference type="ARBA" id="ARBA00010158"/>
    </source>
</evidence>
<dbReference type="Gene3D" id="3.40.50.410">
    <property type="entry name" value="von Willebrand factor, type A domain"/>
    <property type="match status" value="3"/>
</dbReference>
<evidence type="ECO:0000256" key="8">
    <source>
        <dbReference type="SAM" id="MobiDB-lite"/>
    </source>
</evidence>
<feature type="compositionally biased region" description="Low complexity" evidence="8">
    <location>
        <begin position="678"/>
        <end position="693"/>
    </location>
</feature>
<evidence type="ECO:0000256" key="9">
    <source>
        <dbReference type="SAM" id="SignalP"/>
    </source>
</evidence>
<dbReference type="Proteomes" id="UP001152320">
    <property type="component" value="Chromosome 2"/>
</dbReference>
<feature type="region of interest" description="Disordered" evidence="8">
    <location>
        <begin position="711"/>
        <end position="732"/>
    </location>
</feature>
<evidence type="ECO:0000256" key="4">
    <source>
        <dbReference type="ARBA" id="ARBA00022690"/>
    </source>
</evidence>
<dbReference type="PROSITE" id="PS50234">
    <property type="entry name" value="VWFA"/>
    <property type="match status" value="3"/>
</dbReference>
<comment type="subcellular location">
    <subcellularLocation>
        <location evidence="1">Secreted</location>
    </subcellularLocation>
</comment>
<dbReference type="SUPFAM" id="SSF53300">
    <property type="entry name" value="vWA-like"/>
    <property type="match status" value="3"/>
</dbReference>
<comment type="similarity">
    <text evidence="2">Belongs to the ITIH family.</text>
</comment>
<evidence type="ECO:0000256" key="6">
    <source>
        <dbReference type="ARBA" id="ARBA00022900"/>
    </source>
</evidence>
<dbReference type="PROSITE" id="PS51468">
    <property type="entry name" value="VIT"/>
    <property type="match status" value="3"/>
</dbReference>
<evidence type="ECO:0000256" key="1">
    <source>
        <dbReference type="ARBA" id="ARBA00004613"/>
    </source>
</evidence>
<keyword evidence="6" id="KW-0722">Serine protease inhibitor</keyword>
<dbReference type="InterPro" id="IPR013694">
    <property type="entry name" value="VIT"/>
</dbReference>
<dbReference type="Pfam" id="PF06668">
    <property type="entry name" value="ITI_HC_C"/>
    <property type="match status" value="1"/>
</dbReference>
<feature type="domain" description="VIT" evidence="11">
    <location>
        <begin position="48"/>
        <end position="176"/>
    </location>
</feature>
<proteinExistence type="inferred from homology"/>
<feature type="domain" description="VIT" evidence="11">
    <location>
        <begin position="727"/>
        <end position="858"/>
    </location>
</feature>
<evidence type="ECO:0000256" key="5">
    <source>
        <dbReference type="ARBA" id="ARBA00022729"/>
    </source>
</evidence>
<dbReference type="InterPro" id="IPR050934">
    <property type="entry name" value="ITIH"/>
</dbReference>
<keyword evidence="4" id="KW-0646">Protease inhibitor</keyword>
<dbReference type="InterPro" id="IPR036465">
    <property type="entry name" value="vWFA_dom_sf"/>
</dbReference>
<feature type="domain" description="VWFA" evidence="10">
    <location>
        <begin position="1617"/>
        <end position="1801"/>
    </location>
</feature>
<dbReference type="SMART" id="SM00609">
    <property type="entry name" value="VIT"/>
    <property type="match status" value="3"/>
</dbReference>
<protein>
    <submittedName>
        <fullName evidence="12">Inter-alpha-trypsin inhibitor heavy chain H3</fullName>
    </submittedName>
</protein>
<dbReference type="SMART" id="SM00327">
    <property type="entry name" value="VWA"/>
    <property type="match status" value="3"/>
</dbReference>
<feature type="chain" id="PRO_5040396671" evidence="9">
    <location>
        <begin position="25"/>
        <end position="2239"/>
    </location>
</feature>
<evidence type="ECO:0000313" key="13">
    <source>
        <dbReference type="Proteomes" id="UP001152320"/>
    </source>
</evidence>
<organism evidence="12 13">
    <name type="scientific">Holothuria leucospilota</name>
    <name type="common">Black long sea cucumber</name>
    <name type="synonym">Mertensiothuria leucospilota</name>
    <dbReference type="NCBI Taxonomy" id="206669"/>
    <lineage>
        <taxon>Eukaryota</taxon>
        <taxon>Metazoa</taxon>
        <taxon>Echinodermata</taxon>
        <taxon>Eleutherozoa</taxon>
        <taxon>Echinozoa</taxon>
        <taxon>Holothuroidea</taxon>
        <taxon>Aspidochirotacea</taxon>
        <taxon>Aspidochirotida</taxon>
        <taxon>Holothuriidae</taxon>
        <taxon>Holothuria</taxon>
    </lineage>
</organism>
<dbReference type="PANTHER" id="PTHR10338:SF108">
    <property type="entry name" value="INTER-ALPHA-TRYPSIN INHIBITOR HEAVY CHAIN H4-LIKE PROTEIN"/>
    <property type="match status" value="1"/>
</dbReference>
<comment type="caution">
    <text evidence="12">The sequence shown here is derived from an EMBL/GenBank/DDBJ whole genome shotgun (WGS) entry which is preliminary data.</text>
</comment>
<dbReference type="GO" id="GO:0005576">
    <property type="term" value="C:extracellular region"/>
    <property type="evidence" value="ECO:0007669"/>
    <property type="project" value="UniProtKB-SubCell"/>
</dbReference>
<evidence type="ECO:0000256" key="3">
    <source>
        <dbReference type="ARBA" id="ARBA00022525"/>
    </source>
</evidence>
<dbReference type="PANTHER" id="PTHR10338">
    <property type="entry name" value="INTER-ALPHA-TRYPSIN INHIBITOR HEAVY CHAIN FAMILY MEMBER"/>
    <property type="match status" value="1"/>
</dbReference>
<feature type="region of interest" description="Disordered" evidence="8">
    <location>
        <begin position="1227"/>
        <end position="1248"/>
    </location>
</feature>
<dbReference type="FunFam" id="3.40.50.410:FF:000013">
    <property type="entry name" value="inter-alpha-trypsin inhibitor heavy chain H2"/>
    <property type="match status" value="2"/>
</dbReference>